<dbReference type="STRING" id="1855912.LuPra_04430"/>
<proteinExistence type="predicted"/>
<dbReference type="KEGG" id="abac:LuPra_04430"/>
<dbReference type="Pfam" id="PF02620">
    <property type="entry name" value="YceD"/>
    <property type="match status" value="1"/>
</dbReference>
<evidence type="ECO:0000313" key="3">
    <source>
        <dbReference type="Proteomes" id="UP000076079"/>
    </source>
</evidence>
<name>A0A143PSP8_LUTPR</name>
<feature type="region of interest" description="Disordered" evidence="1">
    <location>
        <begin position="89"/>
        <end position="116"/>
    </location>
</feature>
<evidence type="ECO:0000256" key="1">
    <source>
        <dbReference type="SAM" id="MobiDB-lite"/>
    </source>
</evidence>
<reference evidence="3" key="2">
    <citation type="submission" date="2016-04" db="EMBL/GenBank/DDBJ databases">
        <title>First Complete Genome Sequence of a Subdivision 6 Acidobacterium.</title>
        <authorList>
            <person name="Huang S."/>
            <person name="Vieira S."/>
            <person name="Bunk B."/>
            <person name="Riedel T."/>
            <person name="Sproeer C."/>
            <person name="Overmann J."/>
        </authorList>
    </citation>
    <scope>NUCLEOTIDE SEQUENCE [LARGE SCALE GENOMIC DNA]</scope>
    <source>
        <strain evidence="3">DSM 100886 HEG_-6_39</strain>
    </source>
</reference>
<dbReference type="PANTHER" id="PTHR34374">
    <property type="entry name" value="LARGE RIBOSOMAL RNA SUBUNIT ACCUMULATION PROTEIN YCED HOMOLOG 1, CHLOROPLASTIC"/>
    <property type="match status" value="1"/>
</dbReference>
<dbReference type="InterPro" id="IPR003772">
    <property type="entry name" value="YceD"/>
</dbReference>
<keyword evidence="3" id="KW-1185">Reference proteome</keyword>
<dbReference type="Proteomes" id="UP000076079">
    <property type="component" value="Chromosome"/>
</dbReference>
<reference evidence="2 3" key="1">
    <citation type="journal article" date="2016" name="Genome Announc.">
        <title>First Complete Genome Sequence of a Subdivision 6 Acidobacterium Strain.</title>
        <authorList>
            <person name="Huang S."/>
            <person name="Vieira S."/>
            <person name="Bunk B."/>
            <person name="Riedel T."/>
            <person name="Sproer C."/>
            <person name="Overmann J."/>
        </authorList>
    </citation>
    <scope>NUCLEOTIDE SEQUENCE [LARGE SCALE GENOMIC DNA]</scope>
    <source>
        <strain evidence="3">DSM 100886 HEG_-6_39</strain>
    </source>
</reference>
<feature type="compositionally biased region" description="Acidic residues" evidence="1">
    <location>
        <begin position="101"/>
        <end position="115"/>
    </location>
</feature>
<dbReference type="OrthoDB" id="9790372at2"/>
<sequence>MVIDLTTLAADRVPVVADIPAAALDVPAEDFSVIGPVRFEGDVERGSGETYHLRGQLKAQLALPCARCTEPSDFPVDVPVDLRFVPAAAEKAGARPPSSSDSDDDDGREMAEDDPSLVLYDEPRIDLAQVAREQCYLAVPMKPLCRPDCQGLCPHCGTNRNTGTCTCENRWEDPRLAGLKSLLKDADGPGPRE</sequence>
<accession>A0A143PSP8</accession>
<evidence type="ECO:0008006" key="4">
    <source>
        <dbReference type="Google" id="ProtNLM"/>
    </source>
</evidence>
<dbReference type="RefSeq" id="WP_110172755.1">
    <property type="nucleotide sequence ID" value="NZ_CP015136.1"/>
</dbReference>
<evidence type="ECO:0000313" key="2">
    <source>
        <dbReference type="EMBL" id="AMY11183.1"/>
    </source>
</evidence>
<dbReference type="EMBL" id="CP015136">
    <property type="protein sequence ID" value="AMY11183.1"/>
    <property type="molecule type" value="Genomic_DNA"/>
</dbReference>
<dbReference type="AlphaFoldDB" id="A0A143PSP8"/>
<dbReference type="PATRIC" id="fig|1813736.3.peg.4674"/>
<protein>
    <recommendedName>
        <fullName evidence="4">DUF177 domain-containing protein</fullName>
    </recommendedName>
</protein>
<gene>
    <name evidence="2" type="ORF">LuPra_04430</name>
</gene>
<dbReference type="PANTHER" id="PTHR34374:SF1">
    <property type="entry name" value="LARGE RIBOSOMAL RNA SUBUNIT ACCUMULATION PROTEIN YCED HOMOLOG 1, CHLOROPLASTIC"/>
    <property type="match status" value="1"/>
</dbReference>
<organism evidence="2 3">
    <name type="scientific">Luteitalea pratensis</name>
    <dbReference type="NCBI Taxonomy" id="1855912"/>
    <lineage>
        <taxon>Bacteria</taxon>
        <taxon>Pseudomonadati</taxon>
        <taxon>Acidobacteriota</taxon>
        <taxon>Vicinamibacteria</taxon>
        <taxon>Vicinamibacterales</taxon>
        <taxon>Vicinamibacteraceae</taxon>
        <taxon>Luteitalea</taxon>
    </lineage>
</organism>